<keyword evidence="2" id="KW-0812">Transmembrane</keyword>
<feature type="transmembrane region" description="Helical" evidence="2">
    <location>
        <begin position="94"/>
        <end position="117"/>
    </location>
</feature>
<feature type="region of interest" description="Disordered" evidence="1">
    <location>
        <begin position="355"/>
        <end position="374"/>
    </location>
</feature>
<protein>
    <submittedName>
        <fullName evidence="5">Lipase_3 domain-containing protein</fullName>
    </submittedName>
</protein>
<accession>A0A0R3T6T0</accession>
<evidence type="ECO:0000313" key="3">
    <source>
        <dbReference type="EMBL" id="VDN98626.1"/>
    </source>
</evidence>
<dbReference type="InterPro" id="IPR052771">
    <property type="entry name" value="Neurotrophin_sig_adaptor"/>
</dbReference>
<evidence type="ECO:0000313" key="4">
    <source>
        <dbReference type="Proteomes" id="UP000278807"/>
    </source>
</evidence>
<feature type="transmembrane region" description="Helical" evidence="2">
    <location>
        <begin position="249"/>
        <end position="271"/>
    </location>
</feature>
<name>A0A0R3T6T0_RODNA</name>
<reference evidence="5" key="1">
    <citation type="submission" date="2017-02" db="UniProtKB">
        <authorList>
            <consortium name="WormBaseParasite"/>
        </authorList>
    </citation>
    <scope>IDENTIFICATION</scope>
</reference>
<keyword evidence="2" id="KW-0472">Membrane</keyword>
<feature type="transmembrane region" description="Helical" evidence="2">
    <location>
        <begin position="123"/>
        <end position="143"/>
    </location>
</feature>
<evidence type="ECO:0000256" key="1">
    <source>
        <dbReference type="SAM" id="MobiDB-lite"/>
    </source>
</evidence>
<reference evidence="3 4" key="2">
    <citation type="submission" date="2018-11" db="EMBL/GenBank/DDBJ databases">
        <authorList>
            <consortium name="Pathogen Informatics"/>
        </authorList>
    </citation>
    <scope>NUCLEOTIDE SEQUENCE [LARGE SCALE GENOMIC DNA]</scope>
</reference>
<dbReference type="AlphaFoldDB" id="A0A0R3T6T0"/>
<dbReference type="GO" id="GO:0019887">
    <property type="term" value="F:protein kinase regulator activity"/>
    <property type="evidence" value="ECO:0007669"/>
    <property type="project" value="TreeGrafter"/>
</dbReference>
<evidence type="ECO:0000256" key="2">
    <source>
        <dbReference type="SAM" id="Phobius"/>
    </source>
</evidence>
<gene>
    <name evidence="3" type="ORF">HNAJ_LOCUS2767</name>
</gene>
<sequence length="580" mass="64769">MDDAQLGSHIANSRVHGHSAEIPDLPPFQRRCIHTLADIITSPYTLGLPAQIGVFLRPDHTKRSAFNKQLSTYLKTAYRRLGKKPKDLHRKWDILTTLLPTLFVLLFSYFCGLIFGWQLGQTIGLTSIILYVLFLCIVLYGGLKKRWKLIQPVAETLLRYSRSWRLIVDIIFYKPQKQTTVSSSIRLLPVSLKLGVSETSWDAALRLTEKMWQSATSKYSKTTVYLQYASKDDDCAVERRCRKSCCFPAWICALLGVISLPTLFTALQIYMDLGNNTAQYKLGSKVAFFAAAIVEDLWLAVLVFRAGHRIRCFAKQSCPVRSLNSATASILGQSGDTKISLLSADEDLMDERSTSSIDSMTGRINHSRNSQAQKMLTSTKQARDYLLHDGFDNLEKGEGAESQLESRLREEVMATCHTLHRLDARNDRQTRFLLSIDATAISANLATAPQRLAEFSELLSRLFTSSPQGESGVLWSLDDAKDLTGPTDSMNSKRLKESLPNVPNVIILLVCKQDMSPPCASAPESRPISDFWQNSLDTCHLTVFIDEPMEGPLQTPSGNNNHAVSYVALVDFEGQSSVTV</sequence>
<dbReference type="EMBL" id="UZAE01001444">
    <property type="protein sequence ID" value="VDN98626.1"/>
    <property type="molecule type" value="Genomic_DNA"/>
</dbReference>
<organism evidence="5">
    <name type="scientific">Rodentolepis nana</name>
    <name type="common">Dwarf tapeworm</name>
    <name type="synonym">Hymenolepis nana</name>
    <dbReference type="NCBI Taxonomy" id="102285"/>
    <lineage>
        <taxon>Eukaryota</taxon>
        <taxon>Metazoa</taxon>
        <taxon>Spiralia</taxon>
        <taxon>Lophotrochozoa</taxon>
        <taxon>Platyhelminthes</taxon>
        <taxon>Cestoda</taxon>
        <taxon>Eucestoda</taxon>
        <taxon>Cyclophyllidea</taxon>
        <taxon>Hymenolepididae</taxon>
        <taxon>Rodentolepis</taxon>
    </lineage>
</organism>
<dbReference type="STRING" id="102285.A0A0R3T6T0"/>
<keyword evidence="4" id="KW-1185">Reference proteome</keyword>
<proteinExistence type="predicted"/>
<dbReference type="WBParaSite" id="HNAJ_0000276801-mRNA-1">
    <property type="protein sequence ID" value="HNAJ_0000276801-mRNA-1"/>
    <property type="gene ID" value="HNAJ_0000276801"/>
</dbReference>
<dbReference type="Proteomes" id="UP000278807">
    <property type="component" value="Unassembled WGS sequence"/>
</dbReference>
<dbReference type="PANTHER" id="PTHR24116:SF0">
    <property type="entry name" value="KINASE D-INTERACTING SUBSTRATE OF 220 KDA"/>
    <property type="match status" value="1"/>
</dbReference>
<dbReference type="OrthoDB" id="6084525at2759"/>
<dbReference type="PANTHER" id="PTHR24116">
    <property type="entry name" value="KINASE D-INTERACTING SUBSTRATE OF 220 KDA"/>
    <property type="match status" value="1"/>
</dbReference>
<evidence type="ECO:0000313" key="5">
    <source>
        <dbReference type="WBParaSite" id="HNAJ_0000276801-mRNA-1"/>
    </source>
</evidence>
<dbReference type="GO" id="GO:0030165">
    <property type="term" value="F:PDZ domain binding"/>
    <property type="evidence" value="ECO:0007669"/>
    <property type="project" value="TreeGrafter"/>
</dbReference>
<feature type="transmembrane region" description="Helical" evidence="2">
    <location>
        <begin position="286"/>
        <end position="307"/>
    </location>
</feature>
<keyword evidence="2" id="KW-1133">Transmembrane helix</keyword>